<organism evidence="1 2">
    <name type="scientific">Reticulibacter mediterranei</name>
    <dbReference type="NCBI Taxonomy" id="2778369"/>
    <lineage>
        <taxon>Bacteria</taxon>
        <taxon>Bacillati</taxon>
        <taxon>Chloroflexota</taxon>
        <taxon>Ktedonobacteria</taxon>
        <taxon>Ktedonobacterales</taxon>
        <taxon>Reticulibacteraceae</taxon>
        <taxon>Reticulibacter</taxon>
    </lineage>
</organism>
<dbReference type="Gene3D" id="3.40.50.10140">
    <property type="entry name" value="Toll/interleukin-1 receptor homology (TIR) domain"/>
    <property type="match status" value="1"/>
</dbReference>
<reference evidence="1" key="1">
    <citation type="submission" date="2020-10" db="EMBL/GenBank/DDBJ databases">
        <title>Taxonomic study of unclassified bacteria belonging to the class Ktedonobacteria.</title>
        <authorList>
            <person name="Yabe S."/>
            <person name="Wang C.M."/>
            <person name="Zheng Y."/>
            <person name="Sakai Y."/>
            <person name="Cavaletti L."/>
            <person name="Monciardini P."/>
            <person name="Donadio S."/>
        </authorList>
    </citation>
    <scope>NUCLEOTIDE SEQUENCE</scope>
    <source>
        <strain evidence="1">ID150040</strain>
    </source>
</reference>
<proteinExistence type="predicted"/>
<evidence type="ECO:0000313" key="1">
    <source>
        <dbReference type="EMBL" id="GHO96568.1"/>
    </source>
</evidence>
<dbReference type="SUPFAM" id="SSF52200">
    <property type="entry name" value="Toll/Interleukin receptor TIR domain"/>
    <property type="match status" value="1"/>
</dbReference>
<dbReference type="EMBL" id="BNJK01000001">
    <property type="protein sequence ID" value="GHO96568.1"/>
    <property type="molecule type" value="Genomic_DNA"/>
</dbReference>
<accession>A0A8J3IQ43</accession>
<dbReference type="AlphaFoldDB" id="A0A8J3IQ43"/>
<name>A0A8J3IQ43_9CHLR</name>
<dbReference type="Proteomes" id="UP000597444">
    <property type="component" value="Unassembled WGS sequence"/>
</dbReference>
<keyword evidence="2" id="KW-1185">Reference proteome</keyword>
<comment type="caution">
    <text evidence="1">The sequence shown here is derived from an EMBL/GenBank/DDBJ whole genome shotgun (WGS) entry which is preliminary data.</text>
</comment>
<sequence>MEELRKHLRAKVRQGALLLLDANQILPGALWQKERMHAIQTATVVVLFISAGFTACDLIAGDELPLLLHNAEKQGTQVLLLHVSQCDLTGTGLEKFAPLNDPGKKTLAMLKPAGRAEILTQTTQIICQYLGIRS</sequence>
<dbReference type="InterPro" id="IPR035897">
    <property type="entry name" value="Toll_tir_struct_dom_sf"/>
</dbReference>
<evidence type="ECO:0000313" key="2">
    <source>
        <dbReference type="Proteomes" id="UP000597444"/>
    </source>
</evidence>
<gene>
    <name evidence="1" type="ORF">KSF_066160</name>
</gene>
<protein>
    <submittedName>
        <fullName evidence="1">Uncharacterized protein</fullName>
    </submittedName>
</protein>